<reference evidence="2 3" key="1">
    <citation type="submission" date="2016-12" db="EMBL/GenBank/DDBJ databases">
        <title>The genomes of Aspergillus section Nigri reveals drivers in fungal speciation.</title>
        <authorList>
            <consortium name="DOE Joint Genome Institute"/>
            <person name="Vesth T.C."/>
            <person name="Nybo J."/>
            <person name="Theobald S."/>
            <person name="Brandl J."/>
            <person name="Frisvad J.C."/>
            <person name="Nielsen K.F."/>
            <person name="Lyhne E.K."/>
            <person name="Kogle M.E."/>
            <person name="Kuo A."/>
            <person name="Riley R."/>
            <person name="Clum A."/>
            <person name="Nolan M."/>
            <person name="Lipzen A."/>
            <person name="Salamov A."/>
            <person name="Henrissat B."/>
            <person name="Wiebenga A."/>
            <person name="De Vries R.P."/>
            <person name="Grigoriev I.V."/>
            <person name="Mortensen U.H."/>
            <person name="Andersen M.R."/>
            <person name="Baker S.E."/>
        </authorList>
    </citation>
    <scope>NUCLEOTIDE SEQUENCE [LARGE SCALE GENOMIC DNA]</scope>
    <source>
        <strain evidence="2 3">JOP 1030-1</strain>
    </source>
</reference>
<sequence>MLRCVHPASRVTLNSTPRSGRTDPWKAGTREAGADLPARQSHPPPSTLFDVMCYSSHLPEHSVTAAQTARVASQRFAQQAKCRSRWYIRALRRFHHRHDFRQLLPDYHHSLSRREHYPEKLKDAPTRTAPSPLQDGGVALVAIKEQRAGDISISTHRMLESVVIEGTSTTAN</sequence>
<dbReference type="GeneID" id="37080783"/>
<organism evidence="2 3">
    <name type="scientific">Aspergillus saccharolyticus JOP 1030-1</name>
    <dbReference type="NCBI Taxonomy" id="1450539"/>
    <lineage>
        <taxon>Eukaryota</taxon>
        <taxon>Fungi</taxon>
        <taxon>Dikarya</taxon>
        <taxon>Ascomycota</taxon>
        <taxon>Pezizomycotina</taxon>
        <taxon>Eurotiomycetes</taxon>
        <taxon>Eurotiomycetidae</taxon>
        <taxon>Eurotiales</taxon>
        <taxon>Aspergillaceae</taxon>
        <taxon>Aspergillus</taxon>
        <taxon>Aspergillus subgen. Circumdati</taxon>
    </lineage>
</organism>
<name>A0A318ZGR5_9EURO</name>
<keyword evidence="3" id="KW-1185">Reference proteome</keyword>
<evidence type="ECO:0000313" key="3">
    <source>
        <dbReference type="Proteomes" id="UP000248349"/>
    </source>
</evidence>
<evidence type="ECO:0000313" key="2">
    <source>
        <dbReference type="EMBL" id="PYH46741.1"/>
    </source>
</evidence>
<gene>
    <name evidence="2" type="ORF">BP01DRAFT_422150</name>
</gene>
<dbReference type="RefSeq" id="XP_025432723.1">
    <property type="nucleotide sequence ID" value="XM_025579554.1"/>
</dbReference>
<proteinExistence type="predicted"/>
<dbReference type="AlphaFoldDB" id="A0A318ZGR5"/>
<protein>
    <submittedName>
        <fullName evidence="2">Uncharacterized protein</fullName>
    </submittedName>
</protein>
<feature type="region of interest" description="Disordered" evidence="1">
    <location>
        <begin position="6"/>
        <end position="44"/>
    </location>
</feature>
<accession>A0A318ZGR5</accession>
<dbReference type="Proteomes" id="UP000248349">
    <property type="component" value="Unassembled WGS sequence"/>
</dbReference>
<evidence type="ECO:0000256" key="1">
    <source>
        <dbReference type="SAM" id="MobiDB-lite"/>
    </source>
</evidence>
<feature type="compositionally biased region" description="Basic and acidic residues" evidence="1">
    <location>
        <begin position="20"/>
        <end position="33"/>
    </location>
</feature>
<dbReference type="EMBL" id="KZ821226">
    <property type="protein sequence ID" value="PYH46741.1"/>
    <property type="molecule type" value="Genomic_DNA"/>
</dbReference>